<dbReference type="InterPro" id="IPR047109">
    <property type="entry name" value="CAD-like"/>
</dbReference>
<dbReference type="Pfam" id="PF00107">
    <property type="entry name" value="ADH_zinc_N"/>
    <property type="match status" value="1"/>
</dbReference>
<evidence type="ECO:0000256" key="2">
    <source>
        <dbReference type="ARBA" id="ARBA00022723"/>
    </source>
</evidence>
<dbReference type="InterPro" id="IPR002328">
    <property type="entry name" value="ADH_Zn_CS"/>
</dbReference>
<evidence type="ECO:0000259" key="6">
    <source>
        <dbReference type="SMART" id="SM00829"/>
    </source>
</evidence>
<organism evidence="7 8">
    <name type="scientific">Pythium oligandrum</name>
    <name type="common">Mycoparasitic fungus</name>
    <dbReference type="NCBI Taxonomy" id="41045"/>
    <lineage>
        <taxon>Eukaryota</taxon>
        <taxon>Sar</taxon>
        <taxon>Stramenopiles</taxon>
        <taxon>Oomycota</taxon>
        <taxon>Peronosporomycetes</taxon>
        <taxon>Pythiales</taxon>
        <taxon>Pythiaceae</taxon>
        <taxon>Pythium</taxon>
    </lineage>
</organism>
<evidence type="ECO:0000256" key="1">
    <source>
        <dbReference type="ARBA" id="ARBA00001947"/>
    </source>
</evidence>
<dbReference type="SUPFAM" id="SSF50129">
    <property type="entry name" value="GroES-like"/>
    <property type="match status" value="1"/>
</dbReference>
<proteinExistence type="inferred from homology"/>
<keyword evidence="3 5" id="KW-0862">Zinc</keyword>
<dbReference type="PROSITE" id="PS00059">
    <property type="entry name" value="ADH_ZINC"/>
    <property type="match status" value="1"/>
</dbReference>
<dbReference type="SMART" id="SM00829">
    <property type="entry name" value="PKS_ER"/>
    <property type="match status" value="1"/>
</dbReference>
<dbReference type="Gene3D" id="3.40.50.720">
    <property type="entry name" value="NAD(P)-binding Rossmann-like Domain"/>
    <property type="match status" value="1"/>
</dbReference>
<dbReference type="CDD" id="cd05283">
    <property type="entry name" value="CAD1"/>
    <property type="match status" value="1"/>
</dbReference>
<dbReference type="AlphaFoldDB" id="A0A8K1CGF9"/>
<dbReference type="GO" id="GO:0008270">
    <property type="term" value="F:zinc ion binding"/>
    <property type="evidence" value="ECO:0007669"/>
    <property type="project" value="InterPro"/>
</dbReference>
<keyword evidence="8" id="KW-1185">Reference proteome</keyword>
<dbReference type="EMBL" id="SPLM01000075">
    <property type="protein sequence ID" value="TMW61707.1"/>
    <property type="molecule type" value="Genomic_DNA"/>
</dbReference>
<dbReference type="FunFam" id="3.40.50.720:FF:000022">
    <property type="entry name" value="Cinnamyl alcohol dehydrogenase"/>
    <property type="match status" value="1"/>
</dbReference>
<dbReference type="GO" id="GO:0016616">
    <property type="term" value="F:oxidoreductase activity, acting on the CH-OH group of donors, NAD or NADP as acceptor"/>
    <property type="evidence" value="ECO:0007669"/>
    <property type="project" value="InterPro"/>
</dbReference>
<dbReference type="InterPro" id="IPR011032">
    <property type="entry name" value="GroES-like_sf"/>
</dbReference>
<dbReference type="PANTHER" id="PTHR42683">
    <property type="entry name" value="ALDEHYDE REDUCTASE"/>
    <property type="match status" value="1"/>
</dbReference>
<comment type="similarity">
    <text evidence="5">Belongs to the zinc-containing alcohol dehydrogenase family.</text>
</comment>
<dbReference type="Gene3D" id="3.90.180.10">
    <property type="entry name" value="Medium-chain alcohol dehydrogenases, catalytic domain"/>
    <property type="match status" value="1"/>
</dbReference>
<dbReference type="InterPro" id="IPR036291">
    <property type="entry name" value="NAD(P)-bd_dom_sf"/>
</dbReference>
<comment type="caution">
    <text evidence="7">The sequence shown here is derived from an EMBL/GenBank/DDBJ whole genome shotgun (WGS) entry which is preliminary data.</text>
</comment>
<evidence type="ECO:0000256" key="5">
    <source>
        <dbReference type="RuleBase" id="RU361277"/>
    </source>
</evidence>
<feature type="domain" description="Enoyl reductase (ER)" evidence="6">
    <location>
        <begin position="17"/>
        <end position="347"/>
    </location>
</feature>
<keyword evidence="4" id="KW-0560">Oxidoreductase</keyword>
<dbReference type="InterPro" id="IPR013149">
    <property type="entry name" value="ADH-like_C"/>
</dbReference>
<comment type="cofactor">
    <cofactor evidence="1 5">
        <name>Zn(2+)</name>
        <dbReference type="ChEBI" id="CHEBI:29105"/>
    </cofactor>
</comment>
<protein>
    <recommendedName>
        <fullName evidence="6">Enoyl reductase (ER) domain-containing protein</fullName>
    </recommendedName>
</protein>
<name>A0A8K1CGF9_PYTOL</name>
<dbReference type="Pfam" id="PF08240">
    <property type="entry name" value="ADH_N"/>
    <property type="match status" value="1"/>
</dbReference>
<evidence type="ECO:0000313" key="8">
    <source>
        <dbReference type="Proteomes" id="UP000794436"/>
    </source>
</evidence>
<dbReference type="SUPFAM" id="SSF51735">
    <property type="entry name" value="NAD(P)-binding Rossmann-fold domains"/>
    <property type="match status" value="1"/>
</dbReference>
<evidence type="ECO:0000256" key="4">
    <source>
        <dbReference type="ARBA" id="ARBA00023002"/>
    </source>
</evidence>
<evidence type="ECO:0000313" key="7">
    <source>
        <dbReference type="EMBL" id="TMW61707.1"/>
    </source>
</evidence>
<dbReference type="Proteomes" id="UP000794436">
    <property type="component" value="Unassembled WGS sequence"/>
</dbReference>
<dbReference type="OrthoDB" id="1879366at2759"/>
<keyword evidence="2 5" id="KW-0479">Metal-binding</keyword>
<dbReference type="InterPro" id="IPR020843">
    <property type="entry name" value="ER"/>
</dbReference>
<gene>
    <name evidence="7" type="ORF">Poli38472_010770</name>
</gene>
<evidence type="ECO:0000256" key="3">
    <source>
        <dbReference type="ARBA" id="ARBA00022833"/>
    </source>
</evidence>
<reference evidence="7" key="1">
    <citation type="submission" date="2019-03" db="EMBL/GenBank/DDBJ databases">
        <title>Long read genome sequence of the mycoparasitic Pythium oligandrum ATCC 38472 isolated from sugarbeet rhizosphere.</title>
        <authorList>
            <person name="Gaulin E."/>
        </authorList>
    </citation>
    <scope>NUCLEOTIDE SEQUENCE</scope>
    <source>
        <strain evidence="7">ATCC 38472_TT</strain>
    </source>
</reference>
<sequence length="349" mass="37159">MTSSHRVIKAFAAHKPGLQVAPFQFEAQPLGHQDVEIAISHCGICASDVQAITAGDPFSEYPLVPGHEIVGTVKAIGSGVTTHAIGDRVGVSGMIYSCQDKETCYECSIDKEPHCSKVLFAYGSTYPDGEPTRGGFADYIRVLSNCAYKIPESIPSDVAAPLLCAGLTVYAPLKQYVKPGHRVGVVGIGGLGHVALQFARALGGNPVAFSHSPNKEQAARELGAVEFVNMNNAEDVVKARRSVDVLLVTANSKGQPYDAYLSLIRVGGTLIMVGLTADSMSFHPSSLIYGSINIVGSLIGGPKDAKEMLALAAEKNVRPRIQKLPMREVNTGIRLVKEGTARYRVVLEN</sequence>
<accession>A0A8K1CGF9</accession>
<dbReference type="InterPro" id="IPR013154">
    <property type="entry name" value="ADH-like_N"/>
</dbReference>